<evidence type="ECO:0000256" key="8">
    <source>
        <dbReference type="RuleBase" id="RU364100"/>
    </source>
</evidence>
<evidence type="ECO:0000256" key="3">
    <source>
        <dbReference type="ARBA" id="ARBA00022763"/>
    </source>
</evidence>
<dbReference type="GO" id="GO:0106300">
    <property type="term" value="P:protein-DNA covalent cross-linking repair"/>
    <property type="evidence" value="ECO:0007669"/>
    <property type="project" value="InterPro"/>
</dbReference>
<dbReference type="PANTHER" id="PTHR13604">
    <property type="entry name" value="DC12-RELATED"/>
    <property type="match status" value="1"/>
</dbReference>
<dbReference type="GO" id="GO:0006508">
    <property type="term" value="P:proteolysis"/>
    <property type="evidence" value="ECO:0007669"/>
    <property type="project" value="UniProtKB-KW"/>
</dbReference>
<evidence type="ECO:0000256" key="5">
    <source>
        <dbReference type="ARBA" id="ARBA00023124"/>
    </source>
</evidence>
<keyword evidence="5" id="KW-0190">Covalent protein-DNA linkage</keyword>
<comment type="caution">
    <text evidence="10">The sequence shown here is derived from an EMBL/GenBank/DDBJ whole genome shotgun (WGS) entry which is preliminary data.</text>
</comment>
<keyword evidence="6" id="KW-0238">DNA-binding</keyword>
<gene>
    <name evidence="10" type="ORF">Raf01_09270</name>
</gene>
<dbReference type="Pfam" id="PF02586">
    <property type="entry name" value="SRAP"/>
    <property type="match status" value="1"/>
</dbReference>
<evidence type="ECO:0000256" key="4">
    <source>
        <dbReference type="ARBA" id="ARBA00022801"/>
    </source>
</evidence>
<feature type="region of interest" description="Disordered" evidence="9">
    <location>
        <begin position="1"/>
        <end position="37"/>
    </location>
</feature>
<feature type="compositionally biased region" description="Polar residues" evidence="9">
    <location>
        <begin position="1"/>
        <end position="10"/>
    </location>
</feature>
<dbReference type="AlphaFoldDB" id="A0A8J3QN54"/>
<keyword evidence="4 8" id="KW-0378">Hydrolase</keyword>
<evidence type="ECO:0000313" key="11">
    <source>
        <dbReference type="Proteomes" id="UP000642748"/>
    </source>
</evidence>
<dbReference type="Proteomes" id="UP000642748">
    <property type="component" value="Unassembled WGS sequence"/>
</dbReference>
<dbReference type="InterPro" id="IPR036590">
    <property type="entry name" value="SRAP-like"/>
</dbReference>
<evidence type="ECO:0000256" key="1">
    <source>
        <dbReference type="ARBA" id="ARBA00008136"/>
    </source>
</evidence>
<organism evidence="10 11">
    <name type="scientific">Rugosimonospora africana</name>
    <dbReference type="NCBI Taxonomy" id="556532"/>
    <lineage>
        <taxon>Bacteria</taxon>
        <taxon>Bacillati</taxon>
        <taxon>Actinomycetota</taxon>
        <taxon>Actinomycetes</taxon>
        <taxon>Micromonosporales</taxon>
        <taxon>Micromonosporaceae</taxon>
        <taxon>Rugosimonospora</taxon>
    </lineage>
</organism>
<evidence type="ECO:0000313" key="10">
    <source>
        <dbReference type="EMBL" id="GIH12755.1"/>
    </source>
</evidence>
<dbReference type="SUPFAM" id="SSF143081">
    <property type="entry name" value="BB1717-like"/>
    <property type="match status" value="1"/>
</dbReference>
<keyword evidence="3" id="KW-0227">DNA damage</keyword>
<reference evidence="10" key="1">
    <citation type="submission" date="2021-01" db="EMBL/GenBank/DDBJ databases">
        <title>Whole genome shotgun sequence of Rugosimonospora africana NBRC 104875.</title>
        <authorList>
            <person name="Komaki H."/>
            <person name="Tamura T."/>
        </authorList>
    </citation>
    <scope>NUCLEOTIDE SEQUENCE</scope>
    <source>
        <strain evidence="10">NBRC 104875</strain>
    </source>
</reference>
<protein>
    <recommendedName>
        <fullName evidence="8">Abasic site processing protein</fullName>
        <ecNumber evidence="8">3.4.-.-</ecNumber>
    </recommendedName>
</protein>
<keyword evidence="7" id="KW-0456">Lyase</keyword>
<name>A0A8J3QN54_9ACTN</name>
<evidence type="ECO:0000256" key="6">
    <source>
        <dbReference type="ARBA" id="ARBA00023125"/>
    </source>
</evidence>
<dbReference type="GO" id="GO:0003697">
    <property type="term" value="F:single-stranded DNA binding"/>
    <property type="evidence" value="ECO:0007669"/>
    <property type="project" value="InterPro"/>
</dbReference>
<keyword evidence="2 8" id="KW-0645">Protease</keyword>
<dbReference type="Gene3D" id="3.90.1680.10">
    <property type="entry name" value="SOS response associated peptidase-like"/>
    <property type="match status" value="1"/>
</dbReference>
<evidence type="ECO:0000256" key="9">
    <source>
        <dbReference type="SAM" id="MobiDB-lite"/>
    </source>
</evidence>
<keyword evidence="11" id="KW-1185">Reference proteome</keyword>
<evidence type="ECO:0000256" key="7">
    <source>
        <dbReference type="ARBA" id="ARBA00023239"/>
    </source>
</evidence>
<sequence length="328" mass="34977">MEPGSRTSARTGVPAVGATQETGPATEPGTGPDWRGGVGEFEATGTVCRPADPNVERVDRLVRMCGRYATTRTTTDLAALFDASDETEGALAPDYNVAPTDPVPIVRSGPQRRLSVARWGLVPAWADAPARGARPDGGGQARRTPLMINARAETVATNGAFARAFRRHRCLVPADGWYEWRRTEDGRGKQAYFMTPRDGGVLAFAGVAATSSAGQLTCSVVTTASVGDLALVHDRMPLVLPPDRWDQWLSAPVASPENDDAAQSDKYQPLNPDALLALPPIEFLDALEIRPVGPAVGDVRNDGPGLTERVAVTPLRVFDVEPTDLTLF</sequence>
<proteinExistence type="inferred from homology"/>
<dbReference type="GO" id="GO:0008233">
    <property type="term" value="F:peptidase activity"/>
    <property type="evidence" value="ECO:0007669"/>
    <property type="project" value="UniProtKB-KW"/>
</dbReference>
<evidence type="ECO:0000256" key="2">
    <source>
        <dbReference type="ARBA" id="ARBA00022670"/>
    </source>
</evidence>
<comment type="similarity">
    <text evidence="1 8">Belongs to the SOS response-associated peptidase family.</text>
</comment>
<dbReference type="EC" id="3.4.-.-" evidence="8"/>
<dbReference type="EMBL" id="BONZ01000009">
    <property type="protein sequence ID" value="GIH12755.1"/>
    <property type="molecule type" value="Genomic_DNA"/>
</dbReference>
<dbReference type="InterPro" id="IPR003738">
    <property type="entry name" value="SRAP"/>
</dbReference>
<accession>A0A8J3QN54</accession>
<dbReference type="PANTHER" id="PTHR13604:SF0">
    <property type="entry name" value="ABASIC SITE PROCESSING PROTEIN HMCES"/>
    <property type="match status" value="1"/>
</dbReference>
<dbReference type="GO" id="GO:0016829">
    <property type="term" value="F:lyase activity"/>
    <property type="evidence" value="ECO:0007669"/>
    <property type="project" value="UniProtKB-KW"/>
</dbReference>